<dbReference type="Pfam" id="PF00264">
    <property type="entry name" value="Tyrosinase"/>
    <property type="match status" value="1"/>
</dbReference>
<dbReference type="PANTHER" id="PTHR11474:SF125">
    <property type="entry name" value="N-ACETYL-6-HYDROXYTRYPTOPHAN OXIDASE IVOB-RELATED"/>
    <property type="match status" value="1"/>
</dbReference>
<keyword evidence="5" id="KW-1185">Reference proteome</keyword>
<gene>
    <name evidence="4" type="ORF">SLS63_012433</name>
</gene>
<comment type="caution">
    <text evidence="4">The sequence shown here is derived from an EMBL/GenBank/DDBJ whole genome shotgun (WGS) entry which is preliminary data.</text>
</comment>
<dbReference type="SUPFAM" id="SSF48056">
    <property type="entry name" value="Di-copper centre-containing domain"/>
    <property type="match status" value="1"/>
</dbReference>
<evidence type="ECO:0000313" key="5">
    <source>
        <dbReference type="Proteomes" id="UP001430848"/>
    </source>
</evidence>
<dbReference type="Gene3D" id="1.10.1280.10">
    <property type="entry name" value="Di-copper center containing domain from catechol oxidase"/>
    <property type="match status" value="1"/>
</dbReference>
<dbReference type="InterPro" id="IPR002227">
    <property type="entry name" value="Tyrosinase_Cu-bd"/>
</dbReference>
<dbReference type="InterPro" id="IPR050316">
    <property type="entry name" value="Tyrosinase/Hemocyanin"/>
</dbReference>
<dbReference type="Proteomes" id="UP001430848">
    <property type="component" value="Unassembled WGS sequence"/>
</dbReference>
<dbReference type="PROSITE" id="PS00498">
    <property type="entry name" value="TYROSINASE_2"/>
    <property type="match status" value="1"/>
</dbReference>
<proteinExistence type="predicted"/>
<sequence length="260" mass="28364">MTGLFLPFHRYLIWLYENALRDQCGYTGYQPYWDWTLSWKDPRKSTVFDGSPYSMGSNGESIPHGPTNITAFGLSLTVPPATGGGCVHSGPFTPDKYQLHLGPVVFEPRGADGGLGYNPRCLSRDLSPAWTNDTRPSRIMELLTGCNDVGCFETTMEAIPGPHAGGHFGMGGMGVDAYASAGDPAFWLHHAQVDRMWSIWQGQNPGNRTYQTSGTMTALNNPPSDNVTLDTLVDVGILAGKETVRRLSSGIDGPFCYMYV</sequence>
<reference evidence="4 5" key="1">
    <citation type="submission" date="2024-02" db="EMBL/GenBank/DDBJ databases">
        <title>De novo assembly and annotation of 12 fungi associated with fruit tree decline syndrome in Ontario, Canada.</title>
        <authorList>
            <person name="Sulman M."/>
            <person name="Ellouze W."/>
            <person name="Ilyukhin E."/>
        </authorList>
    </citation>
    <scope>NUCLEOTIDE SEQUENCE [LARGE SCALE GENOMIC DNA]</scope>
    <source>
        <strain evidence="4 5">M169</strain>
    </source>
</reference>
<accession>A0ABR1NRA3</accession>
<evidence type="ECO:0000313" key="4">
    <source>
        <dbReference type="EMBL" id="KAK7712256.1"/>
    </source>
</evidence>
<keyword evidence="2" id="KW-0560">Oxidoreductase</keyword>
<dbReference type="InterPro" id="IPR008922">
    <property type="entry name" value="Di-copper_centre_dom_sf"/>
</dbReference>
<organism evidence="4 5">
    <name type="scientific">Diaporthe eres</name>
    <name type="common">Phomopsis oblonga</name>
    <dbReference type="NCBI Taxonomy" id="83184"/>
    <lineage>
        <taxon>Eukaryota</taxon>
        <taxon>Fungi</taxon>
        <taxon>Dikarya</taxon>
        <taxon>Ascomycota</taxon>
        <taxon>Pezizomycotina</taxon>
        <taxon>Sordariomycetes</taxon>
        <taxon>Sordariomycetidae</taxon>
        <taxon>Diaporthales</taxon>
        <taxon>Diaporthaceae</taxon>
        <taxon>Diaporthe</taxon>
        <taxon>Diaporthe eres species complex</taxon>
    </lineage>
</organism>
<evidence type="ECO:0000256" key="1">
    <source>
        <dbReference type="ARBA" id="ARBA00022723"/>
    </source>
</evidence>
<evidence type="ECO:0000259" key="3">
    <source>
        <dbReference type="PROSITE" id="PS00498"/>
    </source>
</evidence>
<dbReference type="PRINTS" id="PR00092">
    <property type="entry name" value="TYROSINASE"/>
</dbReference>
<evidence type="ECO:0000256" key="2">
    <source>
        <dbReference type="ARBA" id="ARBA00023002"/>
    </source>
</evidence>
<dbReference type="PANTHER" id="PTHR11474">
    <property type="entry name" value="TYROSINASE FAMILY MEMBER"/>
    <property type="match status" value="1"/>
</dbReference>
<keyword evidence="1" id="KW-0479">Metal-binding</keyword>
<dbReference type="EMBL" id="JAKNSF020000137">
    <property type="protein sequence ID" value="KAK7712256.1"/>
    <property type="molecule type" value="Genomic_DNA"/>
</dbReference>
<feature type="domain" description="Tyrosinase copper-binding" evidence="3">
    <location>
        <begin position="183"/>
        <end position="194"/>
    </location>
</feature>
<protein>
    <recommendedName>
        <fullName evidence="3">Tyrosinase copper-binding domain-containing protein</fullName>
    </recommendedName>
</protein>
<name>A0ABR1NRA3_DIAER</name>